<feature type="compositionally biased region" description="Low complexity" evidence="7">
    <location>
        <begin position="478"/>
        <end position="510"/>
    </location>
</feature>
<dbReference type="SMART" id="SM00384">
    <property type="entry name" value="AT_hook"/>
    <property type="match status" value="3"/>
</dbReference>
<evidence type="ECO:0000256" key="7">
    <source>
        <dbReference type="SAM" id="MobiDB-lite"/>
    </source>
</evidence>
<reference evidence="9" key="1">
    <citation type="journal article" date="2023" name="Mol. Phylogenet. Evol.">
        <title>Genome-scale phylogeny and comparative genomics of the fungal order Sordariales.</title>
        <authorList>
            <person name="Hensen N."/>
            <person name="Bonometti L."/>
            <person name="Westerberg I."/>
            <person name="Brannstrom I.O."/>
            <person name="Guillou S."/>
            <person name="Cros-Aarteil S."/>
            <person name="Calhoun S."/>
            <person name="Haridas S."/>
            <person name="Kuo A."/>
            <person name="Mondo S."/>
            <person name="Pangilinan J."/>
            <person name="Riley R."/>
            <person name="LaButti K."/>
            <person name="Andreopoulos B."/>
            <person name="Lipzen A."/>
            <person name="Chen C."/>
            <person name="Yan M."/>
            <person name="Daum C."/>
            <person name="Ng V."/>
            <person name="Clum A."/>
            <person name="Steindorff A."/>
            <person name="Ohm R.A."/>
            <person name="Martin F."/>
            <person name="Silar P."/>
            <person name="Natvig D.O."/>
            <person name="Lalanne C."/>
            <person name="Gautier V."/>
            <person name="Ament-Velasquez S.L."/>
            <person name="Kruys A."/>
            <person name="Hutchinson M.I."/>
            <person name="Powell A.J."/>
            <person name="Barry K."/>
            <person name="Miller A.N."/>
            <person name="Grigoriev I.V."/>
            <person name="Debuchy R."/>
            <person name="Gladieux P."/>
            <person name="Hiltunen Thoren M."/>
            <person name="Johannesson H."/>
        </authorList>
    </citation>
    <scope>NUCLEOTIDE SEQUENCE</scope>
    <source>
        <strain evidence="9">CBS 168.71</strain>
    </source>
</reference>
<dbReference type="Pfam" id="PF00385">
    <property type="entry name" value="Chromo"/>
    <property type="match status" value="1"/>
</dbReference>
<evidence type="ECO:0000256" key="4">
    <source>
        <dbReference type="ARBA" id="ARBA00022658"/>
    </source>
</evidence>
<dbReference type="CDD" id="cd00024">
    <property type="entry name" value="CD_CSD"/>
    <property type="match status" value="1"/>
</dbReference>
<dbReference type="Proteomes" id="UP001278766">
    <property type="component" value="Unassembled WGS sequence"/>
</dbReference>
<feature type="compositionally biased region" description="Basic residues" evidence="7">
    <location>
        <begin position="627"/>
        <end position="642"/>
    </location>
</feature>
<dbReference type="GO" id="GO:0006338">
    <property type="term" value="P:chromatin remodeling"/>
    <property type="evidence" value="ECO:0007669"/>
    <property type="project" value="UniProtKB-ARBA"/>
</dbReference>
<dbReference type="GO" id="GO:0007186">
    <property type="term" value="P:G protein-coupled receptor signaling pathway"/>
    <property type="evidence" value="ECO:0007669"/>
    <property type="project" value="TreeGrafter"/>
</dbReference>
<evidence type="ECO:0000313" key="10">
    <source>
        <dbReference type="Proteomes" id="UP001278766"/>
    </source>
</evidence>
<dbReference type="InterPro" id="IPR023780">
    <property type="entry name" value="Chromo_domain"/>
</dbReference>
<dbReference type="PANTHER" id="PTHR12425:SF5">
    <property type="entry name" value="SYNEMBRYN"/>
    <property type="match status" value="1"/>
</dbReference>
<keyword evidence="5" id="KW-0143">Chaperone</keyword>
<dbReference type="Gene3D" id="2.40.50.40">
    <property type="match status" value="1"/>
</dbReference>
<dbReference type="RefSeq" id="XP_062663643.1">
    <property type="nucleotide sequence ID" value="XM_062805017.1"/>
</dbReference>
<comment type="caution">
    <text evidence="9">The sequence shown here is derived from an EMBL/GenBank/DDBJ whole genome shotgun (WGS) entry which is preliminary data.</text>
</comment>
<dbReference type="InterPro" id="IPR000953">
    <property type="entry name" value="Chromo/chromo_shadow_dom"/>
</dbReference>
<dbReference type="Pfam" id="PF10165">
    <property type="entry name" value="Ric8"/>
    <property type="match status" value="1"/>
</dbReference>
<dbReference type="SUPFAM" id="SSF48371">
    <property type="entry name" value="ARM repeat"/>
    <property type="match status" value="1"/>
</dbReference>
<dbReference type="GeneID" id="87841965"/>
<dbReference type="PROSITE" id="PS50013">
    <property type="entry name" value="CHROMO_2"/>
    <property type="match status" value="1"/>
</dbReference>
<feature type="domain" description="Chromo" evidence="8">
    <location>
        <begin position="532"/>
        <end position="593"/>
    </location>
</feature>
<dbReference type="InterPro" id="IPR016197">
    <property type="entry name" value="Chromo-like_dom_sf"/>
</dbReference>
<keyword evidence="6" id="KW-0539">Nucleus</keyword>
<feature type="region of interest" description="Disordered" evidence="7">
    <location>
        <begin position="388"/>
        <end position="422"/>
    </location>
</feature>
<dbReference type="GO" id="GO:0001965">
    <property type="term" value="F:G-protein alpha-subunit binding"/>
    <property type="evidence" value="ECO:0007669"/>
    <property type="project" value="TreeGrafter"/>
</dbReference>
<evidence type="ECO:0000313" key="9">
    <source>
        <dbReference type="EMBL" id="KAK3300129.1"/>
    </source>
</evidence>
<dbReference type="SUPFAM" id="SSF54160">
    <property type="entry name" value="Chromo domain-like"/>
    <property type="match status" value="1"/>
</dbReference>
<dbReference type="GO" id="GO:0005634">
    <property type="term" value="C:nucleus"/>
    <property type="evidence" value="ECO:0007669"/>
    <property type="project" value="UniProtKB-SubCell"/>
</dbReference>
<evidence type="ECO:0000256" key="5">
    <source>
        <dbReference type="ARBA" id="ARBA00023186"/>
    </source>
</evidence>
<name>A0AAE0HP78_9PEZI</name>
<organism evidence="9 10">
    <name type="scientific">Chaetomium fimeti</name>
    <dbReference type="NCBI Taxonomy" id="1854472"/>
    <lineage>
        <taxon>Eukaryota</taxon>
        <taxon>Fungi</taxon>
        <taxon>Dikarya</taxon>
        <taxon>Ascomycota</taxon>
        <taxon>Pezizomycotina</taxon>
        <taxon>Sordariomycetes</taxon>
        <taxon>Sordariomycetidae</taxon>
        <taxon>Sordariales</taxon>
        <taxon>Chaetomiaceae</taxon>
        <taxon>Chaetomium</taxon>
    </lineage>
</organism>
<reference evidence="9" key="2">
    <citation type="submission" date="2023-06" db="EMBL/GenBank/DDBJ databases">
        <authorList>
            <consortium name="Lawrence Berkeley National Laboratory"/>
            <person name="Haridas S."/>
            <person name="Hensen N."/>
            <person name="Bonometti L."/>
            <person name="Westerberg I."/>
            <person name="Brannstrom I.O."/>
            <person name="Guillou S."/>
            <person name="Cros-Aarteil S."/>
            <person name="Calhoun S."/>
            <person name="Kuo A."/>
            <person name="Mondo S."/>
            <person name="Pangilinan J."/>
            <person name="Riley R."/>
            <person name="Labutti K."/>
            <person name="Andreopoulos B."/>
            <person name="Lipzen A."/>
            <person name="Chen C."/>
            <person name="Yanf M."/>
            <person name="Daum C."/>
            <person name="Ng V."/>
            <person name="Clum A."/>
            <person name="Steindorff A."/>
            <person name="Ohm R."/>
            <person name="Martin F."/>
            <person name="Silar P."/>
            <person name="Natvig D."/>
            <person name="Lalanne C."/>
            <person name="Gautier V."/>
            <person name="Ament-Velasquez S.L."/>
            <person name="Kruys A."/>
            <person name="Hutchinson M.I."/>
            <person name="Powell A.J."/>
            <person name="Barry K."/>
            <person name="Miller A.N."/>
            <person name="Grigoriev I.V."/>
            <person name="Debuchy R."/>
            <person name="Gladieux P."/>
            <person name="Thoren M.H."/>
            <person name="Johannesson H."/>
        </authorList>
    </citation>
    <scope>NUCLEOTIDE SEQUENCE</scope>
    <source>
        <strain evidence="9">CBS 168.71</strain>
    </source>
</reference>
<proteinExistence type="inferred from homology"/>
<evidence type="ECO:0000256" key="3">
    <source>
        <dbReference type="ARBA" id="ARBA00011353"/>
    </source>
</evidence>
<dbReference type="InterPro" id="IPR017956">
    <property type="entry name" value="AT_hook_DNA-bd_motif"/>
</dbReference>
<evidence type="ECO:0000256" key="6">
    <source>
        <dbReference type="ARBA" id="ARBA00023242"/>
    </source>
</evidence>
<dbReference type="GO" id="GO:0005737">
    <property type="term" value="C:cytoplasm"/>
    <property type="evidence" value="ECO:0007669"/>
    <property type="project" value="TreeGrafter"/>
</dbReference>
<keyword evidence="4" id="KW-0344">Guanine-nucleotide releasing factor</keyword>
<feature type="region of interest" description="Disordered" evidence="7">
    <location>
        <begin position="589"/>
        <end position="642"/>
    </location>
</feature>
<dbReference type="InterPro" id="IPR019318">
    <property type="entry name" value="Gua_nucleotide_exch_fac_Ric8"/>
</dbReference>
<dbReference type="PANTHER" id="PTHR12425">
    <property type="entry name" value="SYNEMBRYN"/>
    <property type="match status" value="1"/>
</dbReference>
<dbReference type="InterPro" id="IPR023779">
    <property type="entry name" value="Chromodomain_CS"/>
</dbReference>
<gene>
    <name evidence="9" type="ORF">B0H64DRAFT_414223</name>
</gene>
<comment type="similarity">
    <text evidence="2">Belongs to the synembryn family.</text>
</comment>
<sequence>MAQLTGPAKLDAVRKLFDLLAKDLTSGSLQPRERDAALEELKLYGRDPNYADPIFTKEGIEILAKFAFDSSSDTTCRNALKVLCNTLFIKEQTRQILVDLGYEPKACDRLKNDSRDDEFLISRVILLSTYGTNLGLPKLIEQHQLADSMVAHLSRHASRLSAQPSVTGPVNPMEGMALDETLKLLFNVTNFAKEHINSFDGALPHVASILSALPLPQAKAPLDPPFSLLIAPLLNLDLTTPTAQASLYPPAEPSRIASRLLQLLDLSMKSYNDTQIEATVTPLLCALSVLYEHAPTETDTTTTPRSTIRTTLLPREEDRKTVLGRADTLASRLLRNWTNPLAPQFRSAVAHFYFDLSGKDAVRFIENVGYGYASGFLFENNISIPEGAMQGQGQVQGGGEGDDDEAGEGESAAGRRAVNPITGQFLDEERFPDLPEMTMEEKEREAERLFVLFERLRQTGVVSVENPATPVRKRGRPARAAGTSASARLAAKAASKPTRGRPKSTTTAAKPAKKAGRPKKDATDEEAPAGEYEVESIADSAIDADTMEHMYFVKWKNYPASENTWEPKKNLKGSLDLVRKFDAAKKKAEAAEAAKKATAKKATAPASGERKTRGAAKPKAVKEVKAAKKAPGRPGRPRRTRS</sequence>
<feature type="region of interest" description="Disordered" evidence="7">
    <location>
        <begin position="465"/>
        <end position="537"/>
    </location>
</feature>
<keyword evidence="10" id="KW-1185">Reference proteome</keyword>
<dbReference type="InterPro" id="IPR016024">
    <property type="entry name" value="ARM-type_fold"/>
</dbReference>
<dbReference type="AlphaFoldDB" id="A0AAE0HP78"/>
<dbReference type="PROSITE" id="PS00598">
    <property type="entry name" value="CHROMO_1"/>
    <property type="match status" value="1"/>
</dbReference>
<evidence type="ECO:0000256" key="1">
    <source>
        <dbReference type="ARBA" id="ARBA00004123"/>
    </source>
</evidence>
<accession>A0AAE0HP78</accession>
<feature type="compositionally biased region" description="Acidic residues" evidence="7">
    <location>
        <begin position="523"/>
        <end position="536"/>
    </location>
</feature>
<evidence type="ECO:0000256" key="2">
    <source>
        <dbReference type="ARBA" id="ARBA00009049"/>
    </source>
</evidence>
<dbReference type="SMART" id="SM00298">
    <property type="entry name" value="CHROMO"/>
    <property type="match status" value="1"/>
</dbReference>
<comment type="subunit">
    <text evidence="3">Component of the NuA4 histone acetyltransferase complex.</text>
</comment>
<dbReference type="EMBL" id="JAUEPN010000001">
    <property type="protein sequence ID" value="KAK3300129.1"/>
    <property type="molecule type" value="Genomic_DNA"/>
</dbReference>
<evidence type="ECO:0000259" key="8">
    <source>
        <dbReference type="PROSITE" id="PS50013"/>
    </source>
</evidence>
<protein>
    <submittedName>
        <fullName evidence="9">Guanine nucleotide exchange factor synembryn-domain-containing protein</fullName>
    </submittedName>
</protein>
<dbReference type="GO" id="GO:0005085">
    <property type="term" value="F:guanyl-nucleotide exchange factor activity"/>
    <property type="evidence" value="ECO:0007669"/>
    <property type="project" value="UniProtKB-KW"/>
</dbReference>
<dbReference type="GO" id="GO:0003677">
    <property type="term" value="F:DNA binding"/>
    <property type="evidence" value="ECO:0007669"/>
    <property type="project" value="InterPro"/>
</dbReference>
<comment type="subcellular location">
    <subcellularLocation>
        <location evidence="1">Nucleus</location>
    </subcellularLocation>
</comment>